<keyword evidence="2 11" id="KW-0436">Ligase</keyword>
<comment type="pathway">
    <text evidence="1 11">Purine metabolism; 7-cyano-7-deazaguanine biosynthesis.</text>
</comment>
<evidence type="ECO:0000256" key="6">
    <source>
        <dbReference type="ARBA" id="ARBA00022833"/>
    </source>
</evidence>
<dbReference type="PANTHER" id="PTHR42914:SF1">
    <property type="entry name" value="7-CYANO-7-DEAZAGUANINE SYNTHASE"/>
    <property type="match status" value="1"/>
</dbReference>
<evidence type="ECO:0000256" key="4">
    <source>
        <dbReference type="ARBA" id="ARBA00022741"/>
    </source>
</evidence>
<dbReference type="HAMAP" id="MF_01633">
    <property type="entry name" value="QueC"/>
    <property type="match status" value="1"/>
</dbReference>
<evidence type="ECO:0000256" key="2">
    <source>
        <dbReference type="ARBA" id="ARBA00022598"/>
    </source>
</evidence>
<feature type="binding site" evidence="11">
    <location>
        <begin position="7"/>
        <end position="17"/>
    </location>
    <ligand>
        <name>ATP</name>
        <dbReference type="ChEBI" id="CHEBI:30616"/>
    </ligand>
</feature>
<comment type="function">
    <text evidence="11">Catalyzes the ATP-dependent conversion of 7-carboxy-7-deazaguanine (CDG) to 7-cyano-7-deazaguanine (preQ(0)).</text>
</comment>
<keyword evidence="5 11" id="KW-0671">Queuosine biosynthesis</keyword>
<evidence type="ECO:0000256" key="11">
    <source>
        <dbReference type="HAMAP-Rule" id="MF_01633"/>
    </source>
</evidence>
<proteinExistence type="inferred from homology"/>
<gene>
    <name evidence="11 12" type="primary">queC</name>
    <name evidence="12" type="ORF">GCM10007047_20800</name>
</gene>
<reference evidence="12" key="1">
    <citation type="journal article" date="2014" name="Int. J. Syst. Evol. Microbiol.">
        <title>Complete genome sequence of Corynebacterium casei LMG S-19264T (=DSM 44701T), isolated from a smear-ripened cheese.</title>
        <authorList>
            <consortium name="US DOE Joint Genome Institute (JGI-PGF)"/>
            <person name="Walter F."/>
            <person name="Albersmeier A."/>
            <person name="Kalinowski J."/>
            <person name="Ruckert C."/>
        </authorList>
    </citation>
    <scope>NUCLEOTIDE SEQUENCE</scope>
    <source>
        <strain evidence="12">KCTC 12870</strain>
    </source>
</reference>
<comment type="similarity">
    <text evidence="8 11">Belongs to the QueC family.</text>
</comment>
<comment type="catalytic activity">
    <reaction evidence="10 11">
        <text>7-carboxy-7-carbaguanine + NH4(+) + 2 ATP = 7-cyano-7-carbaguanine + 2 AMP + 2 diphosphate + 2 H(+)</text>
        <dbReference type="Rhea" id="RHEA:27982"/>
        <dbReference type="ChEBI" id="CHEBI:15378"/>
        <dbReference type="ChEBI" id="CHEBI:28938"/>
        <dbReference type="ChEBI" id="CHEBI:30616"/>
        <dbReference type="ChEBI" id="CHEBI:33019"/>
        <dbReference type="ChEBI" id="CHEBI:45075"/>
        <dbReference type="ChEBI" id="CHEBI:61036"/>
        <dbReference type="ChEBI" id="CHEBI:456215"/>
        <dbReference type="EC" id="6.3.4.20"/>
    </reaction>
</comment>
<dbReference type="CDD" id="cd01995">
    <property type="entry name" value="QueC-like"/>
    <property type="match status" value="1"/>
</dbReference>
<keyword evidence="13" id="KW-1185">Reference proteome</keyword>
<dbReference type="GO" id="GO:0005524">
    <property type="term" value="F:ATP binding"/>
    <property type="evidence" value="ECO:0007669"/>
    <property type="project" value="UniProtKB-UniRule"/>
</dbReference>
<comment type="caution">
    <text evidence="12">The sequence shown here is derived from an EMBL/GenBank/DDBJ whole genome shotgun (WGS) entry which is preliminary data.</text>
</comment>
<keyword evidence="3 11" id="KW-0479">Metal-binding</keyword>
<sequence>MNAVLIYSGGLDSTVLLHHLHQAGNELAALSVNYGQRHSREIECARQQCARLGIEHRVADLRSLAPLLGANSLTDSAVDVPQGHYTEETMKATVVPNRNMIMLSVATGWAISRKSDCVAYAAHSGDHAIYPDCRREFAEALDAAIRLADWHEVHLYRPFVDWTKADIAKRGEELGVPFAETWSCYQGGEVHCGQCGTCIERREAFYLAEVDDPTPYAMEAPTVDQLVAQFWRLS</sequence>
<organism evidence="12 13">
    <name type="scientific">Cerasicoccus arenae</name>
    <dbReference type="NCBI Taxonomy" id="424488"/>
    <lineage>
        <taxon>Bacteria</taxon>
        <taxon>Pseudomonadati</taxon>
        <taxon>Verrucomicrobiota</taxon>
        <taxon>Opitutia</taxon>
        <taxon>Puniceicoccales</taxon>
        <taxon>Cerasicoccaceae</taxon>
        <taxon>Cerasicoccus</taxon>
    </lineage>
</organism>
<dbReference type="InterPro" id="IPR014729">
    <property type="entry name" value="Rossmann-like_a/b/a_fold"/>
</dbReference>
<protein>
    <recommendedName>
        <fullName evidence="9 11">7-cyano-7-deazaguanine synthase</fullName>
        <ecNumber evidence="9 11">6.3.4.20</ecNumber>
    </recommendedName>
    <alternativeName>
        <fullName evidence="11">7-cyano-7-carbaguanine synthase</fullName>
    </alternativeName>
    <alternativeName>
        <fullName evidence="11">PreQ(0) synthase</fullName>
    </alternativeName>
    <alternativeName>
        <fullName evidence="11">Queuosine biosynthesis protein QueC</fullName>
    </alternativeName>
</protein>
<evidence type="ECO:0000256" key="9">
    <source>
        <dbReference type="ARBA" id="ARBA00039149"/>
    </source>
</evidence>
<comment type="cofactor">
    <cofactor evidence="11">
        <name>Zn(2+)</name>
        <dbReference type="ChEBI" id="CHEBI:29105"/>
    </cofactor>
    <text evidence="11">Binds 1 zinc ion per subunit.</text>
</comment>
<evidence type="ECO:0000256" key="7">
    <source>
        <dbReference type="ARBA" id="ARBA00022840"/>
    </source>
</evidence>
<dbReference type="UniPathway" id="UPA00391"/>
<evidence type="ECO:0000313" key="12">
    <source>
        <dbReference type="EMBL" id="GHC04011.1"/>
    </source>
</evidence>
<keyword evidence="6 11" id="KW-0862">Zinc</keyword>
<dbReference type="EMBL" id="BMXG01000012">
    <property type="protein sequence ID" value="GHC04011.1"/>
    <property type="molecule type" value="Genomic_DNA"/>
</dbReference>
<dbReference type="PANTHER" id="PTHR42914">
    <property type="entry name" value="7-CYANO-7-DEAZAGUANINE SYNTHASE"/>
    <property type="match status" value="1"/>
</dbReference>
<dbReference type="InterPro" id="IPR018317">
    <property type="entry name" value="QueC"/>
</dbReference>
<keyword evidence="7 11" id="KW-0067">ATP-binding</keyword>
<accession>A0A8J3DIA4</accession>
<feature type="binding site" evidence="11">
    <location>
        <position position="198"/>
    </location>
    <ligand>
        <name>Zn(2+)</name>
        <dbReference type="ChEBI" id="CHEBI:29105"/>
    </ligand>
</feature>
<feature type="binding site" evidence="11">
    <location>
        <position position="192"/>
    </location>
    <ligand>
        <name>Zn(2+)</name>
        <dbReference type="ChEBI" id="CHEBI:29105"/>
    </ligand>
</feature>
<dbReference type="PIRSF" id="PIRSF006293">
    <property type="entry name" value="ExsB"/>
    <property type="match status" value="1"/>
</dbReference>
<feature type="binding site" evidence="11">
    <location>
        <position position="184"/>
    </location>
    <ligand>
        <name>Zn(2+)</name>
        <dbReference type="ChEBI" id="CHEBI:29105"/>
    </ligand>
</feature>
<dbReference type="SUPFAM" id="SSF52402">
    <property type="entry name" value="Adenine nucleotide alpha hydrolases-like"/>
    <property type="match status" value="1"/>
</dbReference>
<evidence type="ECO:0000256" key="10">
    <source>
        <dbReference type="ARBA" id="ARBA00047890"/>
    </source>
</evidence>
<keyword evidence="4 11" id="KW-0547">Nucleotide-binding</keyword>
<reference evidence="12" key="2">
    <citation type="submission" date="2020-09" db="EMBL/GenBank/DDBJ databases">
        <authorList>
            <person name="Sun Q."/>
            <person name="Kim S."/>
        </authorList>
    </citation>
    <scope>NUCLEOTIDE SEQUENCE</scope>
    <source>
        <strain evidence="12">KCTC 12870</strain>
    </source>
</reference>
<dbReference type="RefSeq" id="WP_189514822.1">
    <property type="nucleotide sequence ID" value="NZ_BMXG01000012.1"/>
</dbReference>
<dbReference type="GO" id="GO:0008616">
    <property type="term" value="P:tRNA queuosine(34) biosynthetic process"/>
    <property type="evidence" value="ECO:0007669"/>
    <property type="project" value="UniProtKB-UniRule"/>
</dbReference>
<name>A0A8J3DIA4_9BACT</name>
<evidence type="ECO:0000313" key="13">
    <source>
        <dbReference type="Proteomes" id="UP000642829"/>
    </source>
</evidence>
<evidence type="ECO:0000256" key="5">
    <source>
        <dbReference type="ARBA" id="ARBA00022785"/>
    </source>
</evidence>
<dbReference type="NCBIfam" id="TIGR00364">
    <property type="entry name" value="7-cyano-7-deazaguanine synthase QueC"/>
    <property type="match status" value="1"/>
</dbReference>
<evidence type="ECO:0000256" key="3">
    <source>
        <dbReference type="ARBA" id="ARBA00022723"/>
    </source>
</evidence>
<dbReference type="Gene3D" id="3.40.50.620">
    <property type="entry name" value="HUPs"/>
    <property type="match status" value="1"/>
</dbReference>
<dbReference type="Proteomes" id="UP000642829">
    <property type="component" value="Unassembled WGS sequence"/>
</dbReference>
<dbReference type="GO" id="GO:0008270">
    <property type="term" value="F:zinc ion binding"/>
    <property type="evidence" value="ECO:0007669"/>
    <property type="project" value="UniProtKB-UniRule"/>
</dbReference>
<evidence type="ECO:0000256" key="8">
    <source>
        <dbReference type="ARBA" id="ARBA00037993"/>
    </source>
</evidence>
<dbReference type="GO" id="GO:0016879">
    <property type="term" value="F:ligase activity, forming carbon-nitrogen bonds"/>
    <property type="evidence" value="ECO:0007669"/>
    <property type="project" value="UniProtKB-UniRule"/>
</dbReference>
<dbReference type="Pfam" id="PF06508">
    <property type="entry name" value="QueC"/>
    <property type="match status" value="1"/>
</dbReference>
<evidence type="ECO:0000256" key="1">
    <source>
        <dbReference type="ARBA" id="ARBA00005061"/>
    </source>
</evidence>
<dbReference type="AlphaFoldDB" id="A0A8J3DIA4"/>
<dbReference type="EC" id="6.3.4.20" evidence="9 11"/>
<feature type="binding site" evidence="11">
    <location>
        <position position="195"/>
    </location>
    <ligand>
        <name>Zn(2+)</name>
        <dbReference type="ChEBI" id="CHEBI:29105"/>
    </ligand>
</feature>